<dbReference type="Gene3D" id="2.30.180.10">
    <property type="entry name" value="FAS1 domain"/>
    <property type="match status" value="1"/>
</dbReference>
<sequence>MRNTNVWALAPMMALALAACGDNEGSATAKSGAVPAAAPSTKTLDAEIRDHADLDTLDGVINAAGLSEVLASKGPYTVFAPSNASFSGLRESLTGDAQKAQSAALLRAHIVPGALTRADILAAIERGGDDGIQMRTMADTLLTFSRDGDKILVTAPDGAVAHLTGREAPAANGVLQPTDGVLVKSS</sequence>
<dbReference type="InterPro" id="IPR000782">
    <property type="entry name" value="FAS1_domain"/>
</dbReference>
<dbReference type="SMART" id="SM00554">
    <property type="entry name" value="FAS1"/>
    <property type="match status" value="1"/>
</dbReference>
<feature type="chain" id="PRO_5016052134" evidence="1">
    <location>
        <begin position="19"/>
        <end position="186"/>
    </location>
</feature>
<accession>A0A2X1BJF1</accession>
<dbReference type="PROSITE" id="PS51257">
    <property type="entry name" value="PROKAR_LIPOPROTEIN"/>
    <property type="match status" value="1"/>
</dbReference>
<feature type="signal peptide" evidence="1">
    <location>
        <begin position="1"/>
        <end position="18"/>
    </location>
</feature>
<reference evidence="3 4" key="1">
    <citation type="submission" date="2018-06" db="EMBL/GenBank/DDBJ databases">
        <authorList>
            <consortium name="Pathogen Informatics"/>
            <person name="Doyle S."/>
        </authorList>
    </citation>
    <scope>NUCLEOTIDE SEQUENCE [LARGE SCALE GENOMIC DNA]</scope>
    <source>
        <strain evidence="3 4">NCTC11166</strain>
    </source>
</reference>
<dbReference type="InterPro" id="IPR036378">
    <property type="entry name" value="FAS1_dom_sf"/>
</dbReference>
<evidence type="ECO:0000313" key="3">
    <source>
        <dbReference type="EMBL" id="SPU52702.1"/>
    </source>
</evidence>
<protein>
    <submittedName>
        <fullName evidence="3">Fasciclin domain</fullName>
    </submittedName>
</protein>
<dbReference type="Proteomes" id="UP000251186">
    <property type="component" value="Unassembled WGS sequence"/>
</dbReference>
<evidence type="ECO:0000259" key="2">
    <source>
        <dbReference type="PROSITE" id="PS50213"/>
    </source>
</evidence>
<keyword evidence="1" id="KW-0732">Signal</keyword>
<dbReference type="SUPFAM" id="SSF82153">
    <property type="entry name" value="FAS1 domain"/>
    <property type="match status" value="1"/>
</dbReference>
<gene>
    <name evidence="3" type="ORF">NCTC11166_01039</name>
</gene>
<dbReference type="AlphaFoldDB" id="A0A2X1BJF1"/>
<dbReference type="Pfam" id="PF02469">
    <property type="entry name" value="Fasciclin"/>
    <property type="match status" value="1"/>
</dbReference>
<name>A0A2X1BJF1_BREVE</name>
<evidence type="ECO:0000256" key="1">
    <source>
        <dbReference type="SAM" id="SignalP"/>
    </source>
</evidence>
<dbReference type="RefSeq" id="WP_112862007.1">
    <property type="nucleotide sequence ID" value="NZ_UAQP01000005.1"/>
</dbReference>
<feature type="domain" description="FAS1" evidence="2">
    <location>
        <begin position="41"/>
        <end position="182"/>
    </location>
</feature>
<dbReference type="PANTHER" id="PTHR10900">
    <property type="entry name" value="PERIOSTIN-RELATED"/>
    <property type="match status" value="1"/>
</dbReference>
<dbReference type="PROSITE" id="PS50213">
    <property type="entry name" value="FAS1"/>
    <property type="match status" value="1"/>
</dbReference>
<dbReference type="InterPro" id="IPR050904">
    <property type="entry name" value="Adhesion/Biosynth-related"/>
</dbReference>
<proteinExistence type="predicted"/>
<evidence type="ECO:0000313" key="4">
    <source>
        <dbReference type="Proteomes" id="UP000251186"/>
    </source>
</evidence>
<organism evidence="3 4">
    <name type="scientific">Brevundimonas vesicularis</name>
    <name type="common">Pseudomonas vesicularis</name>
    <dbReference type="NCBI Taxonomy" id="41276"/>
    <lineage>
        <taxon>Bacteria</taxon>
        <taxon>Pseudomonadati</taxon>
        <taxon>Pseudomonadota</taxon>
        <taxon>Alphaproteobacteria</taxon>
        <taxon>Caulobacterales</taxon>
        <taxon>Caulobacteraceae</taxon>
        <taxon>Brevundimonas</taxon>
    </lineage>
</organism>
<dbReference type="PANTHER" id="PTHR10900:SF77">
    <property type="entry name" value="FI19380P1"/>
    <property type="match status" value="1"/>
</dbReference>
<dbReference type="EMBL" id="UAQP01000005">
    <property type="protein sequence ID" value="SPU52702.1"/>
    <property type="molecule type" value="Genomic_DNA"/>
</dbReference>